<dbReference type="CDD" id="cd09917">
    <property type="entry name" value="F-box_SF"/>
    <property type="match status" value="1"/>
</dbReference>
<dbReference type="EMBL" id="MCFF01000031">
    <property type="protein sequence ID" value="ORZ10265.1"/>
    <property type="molecule type" value="Genomic_DNA"/>
</dbReference>
<dbReference type="SUPFAM" id="SSF81383">
    <property type="entry name" value="F-box domain"/>
    <property type="match status" value="1"/>
</dbReference>
<feature type="domain" description="F-box" evidence="2">
    <location>
        <begin position="105"/>
        <end position="152"/>
    </location>
</feature>
<feature type="region of interest" description="Disordered" evidence="1">
    <location>
        <begin position="48"/>
        <end position="74"/>
    </location>
</feature>
<dbReference type="GeneID" id="33570801"/>
<dbReference type="InterPro" id="IPR036047">
    <property type="entry name" value="F-box-like_dom_sf"/>
</dbReference>
<organism evidence="3 4">
    <name type="scientific">Lobosporangium transversale</name>
    <dbReference type="NCBI Taxonomy" id="64571"/>
    <lineage>
        <taxon>Eukaryota</taxon>
        <taxon>Fungi</taxon>
        <taxon>Fungi incertae sedis</taxon>
        <taxon>Mucoromycota</taxon>
        <taxon>Mortierellomycotina</taxon>
        <taxon>Mortierellomycetes</taxon>
        <taxon>Mortierellales</taxon>
        <taxon>Mortierellaceae</taxon>
        <taxon>Lobosporangium</taxon>
    </lineage>
</organism>
<accession>A0A1Y2GKG9</accession>
<feature type="compositionally biased region" description="Low complexity" evidence="1">
    <location>
        <begin position="732"/>
        <end position="749"/>
    </location>
</feature>
<dbReference type="AlphaFoldDB" id="A0A1Y2GKG9"/>
<feature type="region of interest" description="Disordered" evidence="1">
    <location>
        <begin position="724"/>
        <end position="753"/>
    </location>
</feature>
<dbReference type="Proteomes" id="UP000193648">
    <property type="component" value="Unassembled WGS sequence"/>
</dbReference>
<reference evidence="3 4" key="1">
    <citation type="submission" date="2016-07" db="EMBL/GenBank/DDBJ databases">
        <title>Pervasive Adenine N6-methylation of Active Genes in Fungi.</title>
        <authorList>
            <consortium name="DOE Joint Genome Institute"/>
            <person name="Mondo S.J."/>
            <person name="Dannebaum R.O."/>
            <person name="Kuo R.C."/>
            <person name="Labutti K."/>
            <person name="Haridas S."/>
            <person name="Kuo A."/>
            <person name="Salamov A."/>
            <person name="Ahrendt S.R."/>
            <person name="Lipzen A."/>
            <person name="Sullivan W."/>
            <person name="Andreopoulos W.B."/>
            <person name="Clum A."/>
            <person name="Lindquist E."/>
            <person name="Daum C."/>
            <person name="Ramamoorthy G.K."/>
            <person name="Gryganskyi A."/>
            <person name="Culley D."/>
            <person name="Magnuson J.K."/>
            <person name="James T.Y."/>
            <person name="O'Malley M.A."/>
            <person name="Stajich J.E."/>
            <person name="Spatafora J.W."/>
            <person name="Visel A."/>
            <person name="Grigoriev I.V."/>
        </authorList>
    </citation>
    <scope>NUCLEOTIDE SEQUENCE [LARGE SCALE GENOMIC DNA]</scope>
    <source>
        <strain evidence="3 4">NRRL 3116</strain>
    </source>
</reference>
<proteinExistence type="predicted"/>
<keyword evidence="4" id="KW-1185">Reference proteome</keyword>
<dbReference type="PROSITE" id="PS50181">
    <property type="entry name" value="FBOX"/>
    <property type="match status" value="1"/>
</dbReference>
<comment type="caution">
    <text evidence="3">The sequence shown here is derived from an EMBL/GenBank/DDBJ whole genome shotgun (WGS) entry which is preliminary data.</text>
</comment>
<protein>
    <recommendedName>
        <fullName evidence="2">F-box domain-containing protein</fullName>
    </recommendedName>
</protein>
<gene>
    <name evidence="3" type="ORF">BCR41DRAFT_398360</name>
</gene>
<name>A0A1Y2GKG9_9FUNG</name>
<sequence>MSKIQNSEATETKSMVESLQWNPKTPILFSPLSISTSLPILTHAAIRPSSPSSLSSLSSSSSSSSSSRSSLSSLPSRSSVTKALVRSKRHSHSKKNNSIPYYACCFSPLSLPSDIFVYLLEFLSPVDLWRLCQVSRAMQMEVVGFMSKVQRLKYEAVRILHQENSETDPELQAQRQYTFYERMTFGAARRPSSSSLRMSFSTRSKTPGKALTRSSYWLAQARLLVAAITADTKYEPKSESSPAKQEVCTQINREMERFSVESLSSSPSSGSTSSFLSTSPVSLSDSTQSDTQEPSSISGTWSSFTGLHSPSQEAATSVGAQSSAAPTSYQGVHHAPSASLISHRFSAVDIPSLKGDLETIPMDRFETMVDLIFDPNIVQLNHRRAIINCARYVSASIDETFSKAVNTQTPQNPTFHTAFLSQHTVYTGPYLTIFTPVLYDGEGHELSPTQRALTGGTKSLTIAPPRRLHNYFQMMLWYRCLSDLISLYNRIQDRHIDHVLNSQQSSTDTIEAGSYLTSNAVCCQESTLLRENNSLPSDLSAVYPFCCKAHSLIFTTQYPSSIVSYSIRTQLRRIVRKVQAVSQKGSWSSAFSGLVFTQDERSLATTPSTPRRSIQYTGPTKKLHLCDRLYGYQRQQQEQQQNRRGSRREEEERELEQRRYRVEETARQDNLTRQELLALCHMACGLFLANEQSVDAPPTIMSLLRQGSPWVKGVWRDGEWKHDSIDLQQPGSNQQKTNSSNSNSNNDQSFVSVGSDKDMGKWQKLCLSTIQFLAHEELSWGGNRTNSELSRLRATSNPTTWVYHE</sequence>
<feature type="region of interest" description="Disordered" evidence="1">
    <location>
        <begin position="636"/>
        <end position="659"/>
    </location>
</feature>
<evidence type="ECO:0000313" key="3">
    <source>
        <dbReference type="EMBL" id="ORZ10265.1"/>
    </source>
</evidence>
<evidence type="ECO:0000313" key="4">
    <source>
        <dbReference type="Proteomes" id="UP000193648"/>
    </source>
</evidence>
<evidence type="ECO:0000256" key="1">
    <source>
        <dbReference type="SAM" id="MobiDB-lite"/>
    </source>
</evidence>
<feature type="compositionally biased region" description="Basic and acidic residues" evidence="1">
    <location>
        <begin position="647"/>
        <end position="659"/>
    </location>
</feature>
<dbReference type="InterPro" id="IPR001810">
    <property type="entry name" value="F-box_dom"/>
</dbReference>
<dbReference type="RefSeq" id="XP_021879172.1">
    <property type="nucleotide sequence ID" value="XM_022028958.1"/>
</dbReference>
<dbReference type="InParanoid" id="A0A1Y2GKG9"/>
<feature type="compositionally biased region" description="Low complexity" evidence="1">
    <location>
        <begin position="260"/>
        <end position="289"/>
    </location>
</feature>
<evidence type="ECO:0000259" key="2">
    <source>
        <dbReference type="PROSITE" id="PS50181"/>
    </source>
</evidence>
<feature type="compositionally biased region" description="Polar residues" evidence="1">
    <location>
        <begin position="290"/>
        <end position="330"/>
    </location>
</feature>
<dbReference type="OrthoDB" id="2387036at2759"/>
<feature type="region of interest" description="Disordered" evidence="1">
    <location>
        <begin position="259"/>
        <end position="331"/>
    </location>
</feature>